<sequence length="74" mass="8199">MLAGILAGMLAEMLAGVQAGMRAGKQGVRVQRCVSPDLYANQKDTSLHTAATEFHRHLLLLRNNHQEYREDGTH</sequence>
<feature type="signal peptide" evidence="1">
    <location>
        <begin position="1"/>
        <end position="19"/>
    </location>
</feature>
<gene>
    <name evidence="2" type="ORF">llap_10278</name>
</gene>
<protein>
    <submittedName>
        <fullName evidence="2">Uncharacterized protein</fullName>
    </submittedName>
</protein>
<dbReference type="AlphaFoldDB" id="A0A2I0U078"/>
<evidence type="ECO:0000313" key="3">
    <source>
        <dbReference type="Proteomes" id="UP000233556"/>
    </source>
</evidence>
<name>A0A2I0U078_LIMLA</name>
<reference evidence="3" key="1">
    <citation type="submission" date="2017-11" db="EMBL/GenBank/DDBJ databases">
        <authorList>
            <person name="Lima N.C."/>
            <person name="Parody-Merino A.M."/>
            <person name="Battley P.F."/>
            <person name="Fidler A.E."/>
            <person name="Prosdocimi F."/>
        </authorList>
    </citation>
    <scope>NUCLEOTIDE SEQUENCE [LARGE SCALE GENOMIC DNA]</scope>
</reference>
<reference evidence="3" key="2">
    <citation type="submission" date="2017-12" db="EMBL/GenBank/DDBJ databases">
        <title>Genome sequence of the Bar-tailed Godwit (Limosa lapponica baueri).</title>
        <authorList>
            <person name="Lima N.C.B."/>
            <person name="Parody-Merino A.M."/>
            <person name="Battley P.F."/>
            <person name="Fidler A.E."/>
            <person name="Prosdocimi F."/>
        </authorList>
    </citation>
    <scope>NUCLEOTIDE SEQUENCE [LARGE SCALE GENOMIC DNA]</scope>
</reference>
<organism evidence="2 3">
    <name type="scientific">Limosa lapponica baueri</name>
    <dbReference type="NCBI Taxonomy" id="1758121"/>
    <lineage>
        <taxon>Eukaryota</taxon>
        <taxon>Metazoa</taxon>
        <taxon>Chordata</taxon>
        <taxon>Craniata</taxon>
        <taxon>Vertebrata</taxon>
        <taxon>Euteleostomi</taxon>
        <taxon>Archelosauria</taxon>
        <taxon>Archosauria</taxon>
        <taxon>Dinosauria</taxon>
        <taxon>Saurischia</taxon>
        <taxon>Theropoda</taxon>
        <taxon>Coelurosauria</taxon>
        <taxon>Aves</taxon>
        <taxon>Neognathae</taxon>
        <taxon>Neoaves</taxon>
        <taxon>Charadriiformes</taxon>
        <taxon>Scolopacidae</taxon>
        <taxon>Limosa</taxon>
    </lineage>
</organism>
<accession>A0A2I0U078</accession>
<evidence type="ECO:0000313" key="2">
    <source>
        <dbReference type="EMBL" id="PKU39419.1"/>
    </source>
</evidence>
<dbReference type="Proteomes" id="UP000233556">
    <property type="component" value="Unassembled WGS sequence"/>
</dbReference>
<keyword evidence="1" id="KW-0732">Signal</keyword>
<feature type="chain" id="PRO_5014187686" evidence="1">
    <location>
        <begin position="20"/>
        <end position="74"/>
    </location>
</feature>
<evidence type="ECO:0000256" key="1">
    <source>
        <dbReference type="SAM" id="SignalP"/>
    </source>
</evidence>
<dbReference type="EMBL" id="KZ506491">
    <property type="protein sequence ID" value="PKU39419.1"/>
    <property type="molecule type" value="Genomic_DNA"/>
</dbReference>
<proteinExistence type="predicted"/>
<keyword evidence="3" id="KW-1185">Reference proteome</keyword>